<proteinExistence type="predicted"/>
<gene>
    <name evidence="1" type="ORF">AVDCRST_MAG20-2039</name>
</gene>
<reference evidence="1" key="1">
    <citation type="submission" date="2020-02" db="EMBL/GenBank/DDBJ databases">
        <authorList>
            <person name="Meier V. D."/>
        </authorList>
    </citation>
    <scope>NUCLEOTIDE SEQUENCE</scope>
    <source>
        <strain evidence="1">AVDCRST_MAG20</strain>
    </source>
</reference>
<evidence type="ECO:0000313" key="1">
    <source>
        <dbReference type="EMBL" id="CAA9248934.1"/>
    </source>
</evidence>
<organism evidence="1">
    <name type="scientific">uncultured Acidimicrobiales bacterium</name>
    <dbReference type="NCBI Taxonomy" id="310071"/>
    <lineage>
        <taxon>Bacteria</taxon>
        <taxon>Bacillati</taxon>
        <taxon>Actinomycetota</taxon>
        <taxon>Acidimicrobiia</taxon>
        <taxon>Acidimicrobiales</taxon>
        <taxon>environmental samples</taxon>
    </lineage>
</organism>
<name>A0A6J4IFN8_9ACTN</name>
<feature type="non-terminal residue" evidence="1">
    <location>
        <position position="1"/>
    </location>
</feature>
<sequence length="58" mass="5983">CRGAVRDGTMSRPGGPPACSSVAARSASCSHRPPDPCSNLSCSISRSLRPTARCPTRP</sequence>
<dbReference type="EMBL" id="CADCSY010000093">
    <property type="protein sequence ID" value="CAA9248934.1"/>
    <property type="molecule type" value="Genomic_DNA"/>
</dbReference>
<accession>A0A6J4IFN8</accession>
<feature type="non-terminal residue" evidence="1">
    <location>
        <position position="58"/>
    </location>
</feature>
<dbReference type="AlphaFoldDB" id="A0A6J4IFN8"/>
<protein>
    <submittedName>
        <fullName evidence="1">Uncharacterized protein</fullName>
    </submittedName>
</protein>